<protein>
    <submittedName>
        <fullName evidence="6">Aspartate aminotransferase family protein</fullName>
    </submittedName>
</protein>
<dbReference type="InterPro" id="IPR015421">
    <property type="entry name" value="PyrdxlP-dep_Trfase_major"/>
</dbReference>
<organism evidence="6">
    <name type="scientific">Bifidobacterium aquikefiricola</name>
    <dbReference type="NCBI Taxonomy" id="3059038"/>
    <lineage>
        <taxon>Bacteria</taxon>
        <taxon>Bacillati</taxon>
        <taxon>Actinomycetota</taxon>
        <taxon>Actinomycetes</taxon>
        <taxon>Bifidobacteriales</taxon>
        <taxon>Bifidobacteriaceae</taxon>
        <taxon>Bifidobacterium</taxon>
    </lineage>
</organism>
<sequence>MNDVKTVYPDFITLDESLALNSKRVEELQLAHMNQYRTQIGLSAGLTFDIVKAEGCHMWDSDGNKRLDFIGCVGVYVLGHNNPRIRDAVLRYLETNPLTMDPMALKPVTAAFAHNMALVTPELTRTVINGGGGAEANEVILKMCRIASARTKTGKTRIVSTLNSFHGKTTGAVNAGGKDVWRRWQTPVPGHVYVPYGDVEAVEEEFKKNDVIMFIAEPIQGEGGIVVPPDDYFYKIRELCDKYDVYMVLDEVQAGSCRTGYIWAHQYYQGLVPDAFTFAKGISDGVLPVSGVQVKEELYMAAYGSFDSAMMHTATYQDNNISAAVALSSLQFMIENDVAGQIRERSAYVWNELELIRQSYPTALEEVRGRGFMIGLKFGKDEDGVGYANAIGTILAQKHRVHTMTSINDDTILRVYPNIATTQEDFDWFLQALKSSIAEVVQA</sequence>
<evidence type="ECO:0000313" key="6">
    <source>
        <dbReference type="EMBL" id="XDS45352.1"/>
    </source>
</evidence>
<proteinExistence type="inferred from homology"/>
<dbReference type="InterPro" id="IPR015424">
    <property type="entry name" value="PyrdxlP-dep_Trfase"/>
</dbReference>
<dbReference type="InterPro" id="IPR050103">
    <property type="entry name" value="Class-III_PLP-dep_AT"/>
</dbReference>
<evidence type="ECO:0000256" key="4">
    <source>
        <dbReference type="ARBA" id="ARBA00022898"/>
    </source>
</evidence>
<dbReference type="InterPro" id="IPR015422">
    <property type="entry name" value="PyrdxlP-dep_Trfase_small"/>
</dbReference>
<comment type="cofactor">
    <cofactor evidence="1">
        <name>pyridoxal 5'-phosphate</name>
        <dbReference type="ChEBI" id="CHEBI:597326"/>
    </cofactor>
</comment>
<gene>
    <name evidence="6" type="ORF">QN215_04420</name>
</gene>
<dbReference type="EMBL" id="CP129674">
    <property type="protein sequence ID" value="XDS45352.1"/>
    <property type="molecule type" value="Genomic_DNA"/>
</dbReference>
<evidence type="ECO:0000256" key="1">
    <source>
        <dbReference type="ARBA" id="ARBA00001933"/>
    </source>
</evidence>
<dbReference type="RefSeq" id="WP_369344888.1">
    <property type="nucleotide sequence ID" value="NZ_CP129674.1"/>
</dbReference>
<dbReference type="GO" id="GO:0030170">
    <property type="term" value="F:pyridoxal phosphate binding"/>
    <property type="evidence" value="ECO:0007669"/>
    <property type="project" value="InterPro"/>
</dbReference>
<evidence type="ECO:0000256" key="2">
    <source>
        <dbReference type="ARBA" id="ARBA00022576"/>
    </source>
</evidence>
<evidence type="ECO:0000256" key="3">
    <source>
        <dbReference type="ARBA" id="ARBA00022679"/>
    </source>
</evidence>
<dbReference type="CDD" id="cd00610">
    <property type="entry name" value="OAT_like"/>
    <property type="match status" value="1"/>
</dbReference>
<dbReference type="GO" id="GO:0008483">
    <property type="term" value="F:transaminase activity"/>
    <property type="evidence" value="ECO:0007669"/>
    <property type="project" value="UniProtKB-KW"/>
</dbReference>
<dbReference type="GO" id="GO:0042802">
    <property type="term" value="F:identical protein binding"/>
    <property type="evidence" value="ECO:0007669"/>
    <property type="project" value="TreeGrafter"/>
</dbReference>
<dbReference type="Gene3D" id="3.40.640.10">
    <property type="entry name" value="Type I PLP-dependent aspartate aminotransferase-like (Major domain)"/>
    <property type="match status" value="1"/>
</dbReference>
<comment type="similarity">
    <text evidence="5">Belongs to the class-III pyridoxal-phosphate-dependent aminotransferase family.</text>
</comment>
<dbReference type="SUPFAM" id="SSF53383">
    <property type="entry name" value="PLP-dependent transferases"/>
    <property type="match status" value="1"/>
</dbReference>
<dbReference type="AlphaFoldDB" id="A0AB39U8R3"/>
<evidence type="ECO:0000256" key="5">
    <source>
        <dbReference type="RuleBase" id="RU003560"/>
    </source>
</evidence>
<dbReference type="KEGG" id="baqk:QN215_04420"/>
<dbReference type="InterPro" id="IPR005814">
    <property type="entry name" value="Aminotrans_3"/>
</dbReference>
<dbReference type="PIRSF" id="PIRSF000521">
    <property type="entry name" value="Transaminase_4ab_Lys_Orn"/>
    <property type="match status" value="1"/>
</dbReference>
<keyword evidence="2 6" id="KW-0032">Aminotransferase</keyword>
<dbReference type="Pfam" id="PF00202">
    <property type="entry name" value="Aminotran_3"/>
    <property type="match status" value="1"/>
</dbReference>
<keyword evidence="3" id="KW-0808">Transferase</keyword>
<dbReference type="FunFam" id="3.40.640.10:FF:000004">
    <property type="entry name" value="Acetylornithine aminotransferase"/>
    <property type="match status" value="1"/>
</dbReference>
<dbReference type="PANTHER" id="PTHR11986">
    <property type="entry name" value="AMINOTRANSFERASE CLASS III"/>
    <property type="match status" value="1"/>
</dbReference>
<reference evidence="6" key="1">
    <citation type="submission" date="2023-07" db="EMBL/GenBank/DDBJ databases">
        <title>Bifidobacterium aquikefiriaerophilum sp. nov. and Bifidobacterium eccum sp. nov., isolated from water kefir.</title>
        <authorList>
            <person name="Breselge S."/>
            <person name="Bellassi P."/>
            <person name="Barcenilla C."/>
            <person name="Alvarez-Ordonez A."/>
            <person name="Morelli L."/>
            <person name="Cotter P.D."/>
        </authorList>
    </citation>
    <scope>NUCLEOTIDE SEQUENCE</scope>
    <source>
        <strain evidence="6">WK041_4_12</strain>
    </source>
</reference>
<dbReference type="PANTHER" id="PTHR11986:SF79">
    <property type="entry name" value="ACETYLORNITHINE AMINOTRANSFERASE, MITOCHONDRIAL"/>
    <property type="match status" value="1"/>
</dbReference>
<dbReference type="Gene3D" id="3.90.1150.10">
    <property type="entry name" value="Aspartate Aminotransferase, domain 1"/>
    <property type="match status" value="1"/>
</dbReference>
<keyword evidence="4 5" id="KW-0663">Pyridoxal phosphate</keyword>
<accession>A0AB39U8R3</accession>
<name>A0AB39U8R3_9BIFI</name>